<reference evidence="12" key="1">
    <citation type="submission" date="2020-10" db="EMBL/GenBank/DDBJ databases">
        <title>Connecting structure to function with the recovery of over 1000 high-quality activated sludge metagenome-assembled genomes encoding full-length rRNA genes using long-read sequencing.</title>
        <authorList>
            <person name="Singleton C.M."/>
            <person name="Petriglieri F."/>
            <person name="Kristensen J.M."/>
            <person name="Kirkegaard R.H."/>
            <person name="Michaelsen T.Y."/>
            <person name="Andersen M.H."/>
            <person name="Karst S.M."/>
            <person name="Dueholm M.S."/>
            <person name="Nielsen P.H."/>
            <person name="Albertsen M."/>
        </authorList>
    </citation>
    <scope>NUCLEOTIDE SEQUENCE</scope>
    <source>
        <strain evidence="12">Skiv_18-Q3-R9-52_MAXAC.067</strain>
    </source>
</reference>
<feature type="active site" description="Proton acceptor" evidence="6">
    <location>
        <position position="180"/>
    </location>
</feature>
<dbReference type="AlphaFoldDB" id="A0A9D7XGS4"/>
<dbReference type="PANTHER" id="PTHR23406">
    <property type="entry name" value="MALIC ENZYME-RELATED"/>
    <property type="match status" value="1"/>
</dbReference>
<dbReference type="NCBIfam" id="NF010052">
    <property type="entry name" value="PRK13529.1"/>
    <property type="match status" value="1"/>
</dbReference>
<feature type="binding site" evidence="7">
    <location>
        <position position="162"/>
    </location>
    <ligand>
        <name>(S)-malate</name>
        <dbReference type="ChEBI" id="CHEBI:15589"/>
    </ligand>
</feature>
<dbReference type="Gene3D" id="3.40.50.720">
    <property type="entry name" value="NAD(P)-binding Rossmann-like Domain"/>
    <property type="match status" value="1"/>
</dbReference>
<evidence type="ECO:0000259" key="11">
    <source>
        <dbReference type="SMART" id="SM01274"/>
    </source>
</evidence>
<dbReference type="PROSITE" id="PS00331">
    <property type="entry name" value="MALIC_ENZYMES"/>
    <property type="match status" value="1"/>
</dbReference>
<evidence type="ECO:0000256" key="2">
    <source>
        <dbReference type="ARBA" id="ARBA00008785"/>
    </source>
</evidence>
<evidence type="ECO:0000256" key="1">
    <source>
        <dbReference type="ARBA" id="ARBA00001936"/>
    </source>
</evidence>
<dbReference type="SMART" id="SM00919">
    <property type="entry name" value="Malic_M"/>
    <property type="match status" value="1"/>
</dbReference>
<dbReference type="SUPFAM" id="SSF51735">
    <property type="entry name" value="NAD(P)-binding Rossmann-fold domains"/>
    <property type="match status" value="1"/>
</dbReference>
<dbReference type="Gene3D" id="3.40.50.10380">
    <property type="entry name" value="Malic enzyme, N-terminal domain"/>
    <property type="match status" value="1"/>
</dbReference>
<dbReference type="Pfam" id="PF03949">
    <property type="entry name" value="Malic_M"/>
    <property type="match status" value="1"/>
</dbReference>
<sequence>MERYGWRIELGGHARITVPYRGARLLRHPMFTKGTAFTRAERATFGLEGLLPHTVSTMEQQSMRIYENIARKKDPLEKYIGLAALQDRNEFLFYRVLIDHIEEFLPIVYTPTVGQACQEFSHIFRRARGIWITPEHRGRIREVLGNAPFDDVRLIVVTDNERILGLGDQGAGGMGIPIGKLALYTAAAGIPPWQTLPISLDVGTDNQTLLADDLYLGWRAPRLRGAEYDALVDEFVHAVVLRFPKAILQWEDFKKVTAFTLLDRYRKVLTSFNDDIQGTSAVGVAGLLAGVRATGVPLTDQRIVILGAGAAGIGIARLLRDALGRAGLKEEALTTAIANLDSQGMLVDDVPIRDTHKRAFAWPAHLAEKHGLGPGQRRDLFAVVQALRPTMLIGTSGQPGVFTEAVIREMALHTDRPLVFPMSNPTSKSEAIPADILGWTEGRALVATGSPFEPVTLLGHTHRIGQGNNAFIFPGMGLGLLVSEAREVTDALFAAAARCLAEEVHPEDLAAGSLFPPTGQIRRVTKAVAAAVVRAAQEEGLARRVLADADIPRAVSEAMWEPTYLPMEPTILDPNEVGPGLVRHG</sequence>
<dbReference type="InterPro" id="IPR001891">
    <property type="entry name" value="Malic_OxRdtase"/>
</dbReference>
<evidence type="ECO:0000313" key="13">
    <source>
        <dbReference type="Proteomes" id="UP000886657"/>
    </source>
</evidence>
<dbReference type="PANTHER" id="PTHR23406:SF34">
    <property type="entry name" value="NAD-DEPENDENT MALIC ENZYME, MITOCHONDRIAL"/>
    <property type="match status" value="1"/>
</dbReference>
<dbReference type="InterPro" id="IPR015884">
    <property type="entry name" value="Malic_enzyme_CS"/>
</dbReference>
<dbReference type="Proteomes" id="UP000886657">
    <property type="component" value="Unassembled WGS sequence"/>
</dbReference>
<comment type="cofactor">
    <cofactor evidence="1">
        <name>Mn(2+)</name>
        <dbReference type="ChEBI" id="CHEBI:29035"/>
    </cofactor>
</comment>
<organism evidence="12 13">
    <name type="scientific">Candidatus Geothrix skivensis</name>
    <dbReference type="NCBI Taxonomy" id="2954439"/>
    <lineage>
        <taxon>Bacteria</taxon>
        <taxon>Pseudomonadati</taxon>
        <taxon>Acidobacteriota</taxon>
        <taxon>Holophagae</taxon>
        <taxon>Holophagales</taxon>
        <taxon>Holophagaceae</taxon>
        <taxon>Geothrix</taxon>
    </lineage>
</organism>
<evidence type="ECO:0000256" key="9">
    <source>
        <dbReference type="RuleBase" id="RU003427"/>
    </source>
</evidence>
<dbReference type="SMART" id="SM01274">
    <property type="entry name" value="malic"/>
    <property type="match status" value="1"/>
</dbReference>
<feature type="binding site" evidence="8">
    <location>
        <position position="251"/>
    </location>
    <ligand>
        <name>a divalent metal cation</name>
        <dbReference type="ChEBI" id="CHEBI:60240"/>
    </ligand>
</feature>
<feature type="binding site" evidence="8">
    <location>
        <position position="252"/>
    </location>
    <ligand>
        <name>a divalent metal cation</name>
        <dbReference type="ChEBI" id="CHEBI:60240"/>
    </ligand>
</feature>
<dbReference type="InterPro" id="IPR037062">
    <property type="entry name" value="Malic_N_dom_sf"/>
</dbReference>
<dbReference type="EMBL" id="JADKIO010000005">
    <property type="protein sequence ID" value="MBK9795302.1"/>
    <property type="molecule type" value="Genomic_DNA"/>
</dbReference>
<dbReference type="GO" id="GO:0016616">
    <property type="term" value="F:oxidoreductase activity, acting on the CH-OH group of donors, NAD or NADP as acceptor"/>
    <property type="evidence" value="ECO:0007669"/>
    <property type="project" value="InterPro"/>
</dbReference>
<proteinExistence type="inferred from homology"/>
<gene>
    <name evidence="12" type="ORF">IPP58_02175</name>
</gene>
<evidence type="ECO:0000256" key="8">
    <source>
        <dbReference type="PIRSR" id="PIRSR000106-3"/>
    </source>
</evidence>
<keyword evidence="3 8" id="KW-0479">Metal-binding</keyword>
<evidence type="ECO:0000256" key="5">
    <source>
        <dbReference type="ARBA" id="ARBA00023027"/>
    </source>
</evidence>
<keyword evidence="5" id="KW-0520">NAD</keyword>
<dbReference type="GO" id="GO:0006108">
    <property type="term" value="P:malate metabolic process"/>
    <property type="evidence" value="ECO:0007669"/>
    <property type="project" value="TreeGrafter"/>
</dbReference>
<dbReference type="InterPro" id="IPR012302">
    <property type="entry name" value="Malic_NAD-bd"/>
</dbReference>
<dbReference type="PIRSF" id="PIRSF000106">
    <property type="entry name" value="ME"/>
    <property type="match status" value="1"/>
</dbReference>
<evidence type="ECO:0000259" key="10">
    <source>
        <dbReference type="SMART" id="SM00919"/>
    </source>
</evidence>
<dbReference type="Pfam" id="PF00390">
    <property type="entry name" value="malic"/>
    <property type="match status" value="1"/>
</dbReference>
<dbReference type="GO" id="GO:0004470">
    <property type="term" value="F:malic enzyme activity"/>
    <property type="evidence" value="ECO:0007669"/>
    <property type="project" value="InterPro"/>
</dbReference>
<accession>A0A9D7XGS4</accession>
<feature type="binding site" evidence="8">
    <location>
        <position position="275"/>
    </location>
    <ligand>
        <name>a divalent metal cation</name>
        <dbReference type="ChEBI" id="CHEBI:60240"/>
    </ligand>
</feature>
<keyword evidence="4" id="KW-0560">Oxidoreductase</keyword>
<feature type="binding site" evidence="7">
    <location>
        <position position="468"/>
    </location>
    <ligand>
        <name>(S)-malate</name>
        <dbReference type="ChEBI" id="CHEBI:15589"/>
    </ligand>
</feature>
<evidence type="ECO:0000256" key="7">
    <source>
        <dbReference type="PIRSR" id="PIRSR000106-2"/>
    </source>
</evidence>
<name>A0A9D7XGS4_9BACT</name>
<protein>
    <submittedName>
        <fullName evidence="12">NAD-dependent malic enzyme</fullName>
    </submittedName>
</protein>
<feature type="domain" description="Malic enzyme N-terminal" evidence="11">
    <location>
        <begin position="86"/>
        <end position="266"/>
    </location>
</feature>
<comment type="caution">
    <text evidence="12">The sequence shown here is derived from an EMBL/GenBank/DDBJ whole genome shotgun (WGS) entry which is preliminary data.</text>
</comment>
<feature type="active site" description="Proton donor" evidence="6">
    <location>
        <position position="109"/>
    </location>
</feature>
<comment type="cofactor">
    <cofactor evidence="8">
        <name>Mg(2+)</name>
        <dbReference type="ChEBI" id="CHEBI:18420"/>
    </cofactor>
    <cofactor evidence="8">
        <name>Mn(2+)</name>
        <dbReference type="ChEBI" id="CHEBI:29035"/>
    </cofactor>
    <text evidence="8">Divalent metal cations. Prefers magnesium or manganese.</text>
</comment>
<dbReference type="FunFam" id="3.40.50.10380:FF:000001">
    <property type="entry name" value="NAD-dependent malic enzyme"/>
    <property type="match status" value="1"/>
</dbReference>
<evidence type="ECO:0000256" key="6">
    <source>
        <dbReference type="PIRSR" id="PIRSR000106-1"/>
    </source>
</evidence>
<feature type="binding site" evidence="7">
    <location>
        <position position="424"/>
    </location>
    <ligand>
        <name>(S)-malate</name>
        <dbReference type="ChEBI" id="CHEBI:15589"/>
    </ligand>
</feature>
<evidence type="ECO:0000256" key="3">
    <source>
        <dbReference type="ARBA" id="ARBA00022723"/>
    </source>
</evidence>
<comment type="similarity">
    <text evidence="2 9">Belongs to the malic enzymes family.</text>
</comment>
<evidence type="ECO:0000313" key="12">
    <source>
        <dbReference type="EMBL" id="MBK9795302.1"/>
    </source>
</evidence>
<dbReference type="SUPFAM" id="SSF53223">
    <property type="entry name" value="Aminoacid dehydrogenase-like, N-terminal domain"/>
    <property type="match status" value="1"/>
</dbReference>
<dbReference type="GO" id="GO:0046872">
    <property type="term" value="F:metal ion binding"/>
    <property type="evidence" value="ECO:0007669"/>
    <property type="project" value="UniProtKB-KW"/>
</dbReference>
<evidence type="ECO:0000256" key="4">
    <source>
        <dbReference type="ARBA" id="ARBA00023002"/>
    </source>
</evidence>
<dbReference type="GO" id="GO:0051287">
    <property type="term" value="F:NAD binding"/>
    <property type="evidence" value="ECO:0007669"/>
    <property type="project" value="InterPro"/>
</dbReference>
<dbReference type="PRINTS" id="PR00072">
    <property type="entry name" value="MALOXRDTASE"/>
</dbReference>
<dbReference type="InterPro" id="IPR012301">
    <property type="entry name" value="Malic_N_dom"/>
</dbReference>
<feature type="domain" description="Malic enzyme NAD-binding" evidence="10">
    <location>
        <begin position="276"/>
        <end position="537"/>
    </location>
</feature>
<dbReference type="InterPro" id="IPR036291">
    <property type="entry name" value="NAD(P)-bd_dom_sf"/>
</dbReference>
<dbReference type="InterPro" id="IPR046346">
    <property type="entry name" value="Aminoacid_DH-like_N_sf"/>
</dbReference>